<dbReference type="EMBL" id="FOCP01000016">
    <property type="protein sequence ID" value="SEN38491.1"/>
    <property type="molecule type" value="Genomic_DNA"/>
</dbReference>
<evidence type="ECO:0000313" key="2">
    <source>
        <dbReference type="Proteomes" id="UP000199459"/>
    </source>
</evidence>
<evidence type="ECO:0008006" key="3">
    <source>
        <dbReference type="Google" id="ProtNLM"/>
    </source>
</evidence>
<dbReference type="InterPro" id="IPR036770">
    <property type="entry name" value="Ankyrin_rpt-contain_sf"/>
</dbReference>
<organism evidence="1 2">
    <name type="scientific">Nitrosomonas marina</name>
    <dbReference type="NCBI Taxonomy" id="917"/>
    <lineage>
        <taxon>Bacteria</taxon>
        <taxon>Pseudomonadati</taxon>
        <taxon>Pseudomonadota</taxon>
        <taxon>Betaproteobacteria</taxon>
        <taxon>Nitrosomonadales</taxon>
        <taxon>Nitrosomonadaceae</taxon>
        <taxon>Nitrosomonas</taxon>
    </lineage>
</organism>
<reference evidence="1 2" key="1">
    <citation type="submission" date="2016-10" db="EMBL/GenBank/DDBJ databases">
        <authorList>
            <person name="de Groot N.N."/>
        </authorList>
    </citation>
    <scope>NUCLEOTIDE SEQUENCE [LARGE SCALE GENOMIC DNA]</scope>
    <source>
        <strain evidence="1 2">Nm22</strain>
    </source>
</reference>
<dbReference type="Proteomes" id="UP000199459">
    <property type="component" value="Unassembled WGS sequence"/>
</dbReference>
<name>A0A1H8G326_9PROT</name>
<proteinExistence type="predicted"/>
<gene>
    <name evidence="1" type="ORF">SAMN05216325_11613</name>
</gene>
<dbReference type="RefSeq" id="WP_143056932.1">
    <property type="nucleotide sequence ID" value="NZ_FOCP01000016.1"/>
</dbReference>
<dbReference type="SUPFAM" id="SSF48403">
    <property type="entry name" value="Ankyrin repeat"/>
    <property type="match status" value="1"/>
</dbReference>
<evidence type="ECO:0000313" key="1">
    <source>
        <dbReference type="EMBL" id="SEN38491.1"/>
    </source>
</evidence>
<dbReference type="Gene3D" id="1.25.40.20">
    <property type="entry name" value="Ankyrin repeat-containing domain"/>
    <property type="match status" value="1"/>
</dbReference>
<dbReference type="AlphaFoldDB" id="A0A1H8G326"/>
<accession>A0A1H8G326</accession>
<sequence>MRLKAYKLMKGFAWIDVADAIMCSKTNDFTFPEISEEEEKRLDALHCIGSGGPDKREKQDLGWPVQSQDLLRFADGKTDRQTGLRQPRGLKPEKLSAICAFLQDQRFLSTDFKAIRKEDIPYAAIYAMLDHTGLSAQDLIDAKLAALEGDYKSRRESGDKILNRMLTFLLSPDGRFYSVNEILFSQCKATRTIIGNRALSGWAVLINRDGLMIFLADDADTGTDGQRYNGHTYSLHRIGLSGDDIQSLTLLPFASTQILSADDSSESFTPGTMPELLEFGRFYGKICDAPVKSDKKPEGEKHKPLAFQDRGAMLERWKHIQAQRQKDGQMSDPELNKKFLRAAQEGEYWNVRACMDSGADVNYQDPVTQAHALHLVAVFNAKPALKELIKSSELKYLVFDHKNRLPSQIAWEFGNNPVIGTFLQKKEIAEAKANGLDYRELLARAETFDAQI</sequence>
<protein>
    <recommendedName>
        <fullName evidence="3">Ankyrin repeat-containing protein</fullName>
    </recommendedName>
</protein>